<dbReference type="PANTHER" id="PTHR23074">
    <property type="entry name" value="AAA DOMAIN-CONTAINING"/>
    <property type="match status" value="1"/>
</dbReference>
<dbReference type="SUPFAM" id="SSF52540">
    <property type="entry name" value="P-loop containing nucleoside triphosphate hydrolases"/>
    <property type="match status" value="1"/>
</dbReference>
<dbReference type="Pfam" id="PF17862">
    <property type="entry name" value="AAA_lid_3"/>
    <property type="match status" value="1"/>
</dbReference>
<reference evidence="7" key="1">
    <citation type="submission" date="2020-10" db="EMBL/GenBank/DDBJ databases">
        <title>Unveiling of a novel bifunctional photoreceptor, Dualchrome1, isolated from a cosmopolitan green alga.</title>
        <authorList>
            <person name="Suzuki S."/>
            <person name="Kawachi M."/>
        </authorList>
    </citation>
    <scope>NUCLEOTIDE SEQUENCE</scope>
    <source>
        <strain evidence="7">NIES 2893</strain>
    </source>
</reference>
<feature type="domain" description="AAA+ ATPase" evidence="6">
    <location>
        <begin position="496"/>
        <end position="637"/>
    </location>
</feature>
<feature type="compositionally biased region" description="Basic and acidic residues" evidence="5">
    <location>
        <begin position="294"/>
        <end position="304"/>
    </location>
</feature>
<evidence type="ECO:0000313" key="8">
    <source>
        <dbReference type="Proteomes" id="UP000660262"/>
    </source>
</evidence>
<dbReference type="InterPro" id="IPR041569">
    <property type="entry name" value="AAA_lid_3"/>
</dbReference>
<feature type="compositionally biased region" description="Pro residues" evidence="5">
    <location>
        <begin position="199"/>
        <end position="226"/>
    </location>
</feature>
<dbReference type="FunFam" id="3.40.50.300:FF:001025">
    <property type="entry name" value="ATPase family, AAA domain-containing 2B"/>
    <property type="match status" value="1"/>
</dbReference>
<feature type="compositionally biased region" description="Low complexity" evidence="5">
    <location>
        <begin position="187"/>
        <end position="198"/>
    </location>
</feature>
<feature type="compositionally biased region" description="Basic and acidic residues" evidence="5">
    <location>
        <begin position="268"/>
        <end position="288"/>
    </location>
</feature>
<dbReference type="InterPro" id="IPR015415">
    <property type="entry name" value="Spast_Vps4_C"/>
</dbReference>
<accession>A0A830H4E2</accession>
<dbReference type="InterPro" id="IPR003959">
    <property type="entry name" value="ATPase_AAA_core"/>
</dbReference>
<feature type="compositionally biased region" description="Gly residues" evidence="5">
    <location>
        <begin position="395"/>
        <end position="406"/>
    </location>
</feature>
<dbReference type="InterPro" id="IPR003960">
    <property type="entry name" value="ATPase_AAA_CS"/>
</dbReference>
<evidence type="ECO:0000256" key="5">
    <source>
        <dbReference type="SAM" id="MobiDB-lite"/>
    </source>
</evidence>
<name>A0A830H4E2_9CHLO</name>
<feature type="region of interest" description="Disordered" evidence="5">
    <location>
        <begin position="176"/>
        <end position="421"/>
    </location>
</feature>
<keyword evidence="3" id="KW-0067">ATP-binding</keyword>
<evidence type="ECO:0000256" key="3">
    <source>
        <dbReference type="ARBA" id="ARBA00022840"/>
    </source>
</evidence>
<dbReference type="EMBL" id="BNJQ01000001">
    <property type="protein sequence ID" value="GHP01392.1"/>
    <property type="molecule type" value="Genomic_DNA"/>
</dbReference>
<dbReference type="PANTHER" id="PTHR23074:SF17">
    <property type="entry name" value="FIDGETIN-LIKE PROTEIN 1"/>
    <property type="match status" value="1"/>
</dbReference>
<proteinExistence type="inferred from homology"/>
<evidence type="ECO:0000256" key="4">
    <source>
        <dbReference type="ARBA" id="ARBA00023054"/>
    </source>
</evidence>
<protein>
    <recommendedName>
        <fullName evidence="6">AAA+ ATPase domain-containing protein</fullName>
    </recommendedName>
</protein>
<dbReference type="Gene3D" id="1.10.8.60">
    <property type="match status" value="1"/>
</dbReference>
<evidence type="ECO:0000313" key="7">
    <source>
        <dbReference type="EMBL" id="GHP01392.1"/>
    </source>
</evidence>
<dbReference type="Gene3D" id="3.40.50.300">
    <property type="entry name" value="P-loop containing nucleotide triphosphate hydrolases"/>
    <property type="match status" value="1"/>
</dbReference>
<evidence type="ECO:0000256" key="1">
    <source>
        <dbReference type="ARBA" id="ARBA00006914"/>
    </source>
</evidence>
<evidence type="ECO:0000259" key="6">
    <source>
        <dbReference type="SMART" id="SM00382"/>
    </source>
</evidence>
<dbReference type="PROSITE" id="PS00674">
    <property type="entry name" value="AAA"/>
    <property type="match status" value="1"/>
</dbReference>
<feature type="region of interest" description="Disordered" evidence="5">
    <location>
        <begin position="770"/>
        <end position="789"/>
    </location>
</feature>
<keyword evidence="8" id="KW-1185">Reference proteome</keyword>
<dbReference type="InterPro" id="IPR003593">
    <property type="entry name" value="AAA+_ATPase"/>
</dbReference>
<dbReference type="OrthoDB" id="10251136at2759"/>
<dbReference type="Pfam" id="PF09336">
    <property type="entry name" value="Vps4_C"/>
    <property type="match status" value="1"/>
</dbReference>
<dbReference type="GO" id="GO:0005524">
    <property type="term" value="F:ATP binding"/>
    <property type="evidence" value="ECO:0007669"/>
    <property type="project" value="UniProtKB-KW"/>
</dbReference>
<dbReference type="Proteomes" id="UP000660262">
    <property type="component" value="Unassembled WGS sequence"/>
</dbReference>
<dbReference type="Pfam" id="PF00004">
    <property type="entry name" value="AAA"/>
    <property type="match status" value="1"/>
</dbReference>
<keyword evidence="4" id="KW-0175">Coiled coil</keyword>
<dbReference type="AlphaFoldDB" id="A0A830H4E2"/>
<comment type="caution">
    <text evidence="7">The sequence shown here is derived from an EMBL/GenBank/DDBJ whole genome shotgun (WGS) entry which is preliminary data.</text>
</comment>
<feature type="compositionally biased region" description="Acidic residues" evidence="5">
    <location>
        <begin position="328"/>
        <end position="337"/>
    </location>
</feature>
<sequence length="789" mass="82919">MSVLSPTDCNSYLALGGIPGKKIVVPPPAFGPVVRSQADTDLAQIYRTGAEETCEAHVASIAAASMAHATSDPETNLLTHMRLLACLSTAHTGTQQNYDAGTPFATREAVLAVSAASAQLHAGVIDALVGSQRAAAGGTTNVEEDEMAIAERLQKVMWGQDAVPWTTLDARTALARRTKAAPPRAPAPASQSAARQPPQHAPAPPPSHNAPPPAAAQLRQPPPPAPAESSRSALFRAPSNAGFSAPAAAPQAQNWKRRRTEAGFGENGKGRAADEPARRGGRGDDAWTRRGRNDRREPEREGEPTRFGTAGSAARLGLKPRDLRSAERDDDGDDDESGAPSWAGAFRSAAGGQAKRGFQAPQTVNREGGDGDGSAGGSKLGKPPPYVRKAIGANGANGGGNAGGGAKDAAKEEDGGLPPKVAELLADPETGELPENLAGIGPELLDTVCRECLLPAGTKQVSWDAIAGLADVKSRVFETVVWPIHHPSLFTGPRAPPKGLLLFGPPGTGKTMIGRAVASEIAASFFNVSAANLCSKWIGEGEKMVRALFAVARHLAPSVVFVDEVDSVLGARSSGEHESSRRLKTQLLIEMEGIGDGTTPGAKPRPMLVIGATNRPEELDEAARRRLPKQLYIPLPCAEARKAIVDIFLRNEFDEDAASSGDAKAPLGDKVRARLSPSELSTLLSKTEGYSGSDMRALIQEASYGPVRELQRAAMVDGGQLPAAGSLTADQLRPVVLEDFRRAARQQRRSVSEEEVKRYEEYNSRFGASRADADADGVAGSQWGDDDGW</sequence>
<organism evidence="7 8">
    <name type="scientific">Pycnococcus provasolii</name>
    <dbReference type="NCBI Taxonomy" id="41880"/>
    <lineage>
        <taxon>Eukaryota</taxon>
        <taxon>Viridiplantae</taxon>
        <taxon>Chlorophyta</taxon>
        <taxon>Pseudoscourfieldiophyceae</taxon>
        <taxon>Pseudoscourfieldiales</taxon>
        <taxon>Pycnococcaceae</taxon>
        <taxon>Pycnococcus</taxon>
    </lineage>
</organism>
<evidence type="ECO:0000256" key="2">
    <source>
        <dbReference type="ARBA" id="ARBA00022741"/>
    </source>
</evidence>
<dbReference type="CDD" id="cd19509">
    <property type="entry name" value="RecA-like_VPS4-like"/>
    <property type="match status" value="1"/>
</dbReference>
<dbReference type="InterPro" id="IPR027417">
    <property type="entry name" value="P-loop_NTPase"/>
</dbReference>
<dbReference type="GO" id="GO:0016887">
    <property type="term" value="F:ATP hydrolysis activity"/>
    <property type="evidence" value="ECO:0007669"/>
    <property type="project" value="InterPro"/>
</dbReference>
<comment type="similarity">
    <text evidence="1">Belongs to the AAA ATPase family.</text>
</comment>
<keyword evidence="2" id="KW-0547">Nucleotide-binding</keyword>
<gene>
    <name evidence="7" type="ORF">PPROV_000014800</name>
</gene>
<feature type="compositionally biased region" description="Low complexity" evidence="5">
    <location>
        <begin position="227"/>
        <end position="254"/>
    </location>
</feature>
<dbReference type="SMART" id="SM00382">
    <property type="entry name" value="AAA"/>
    <property type="match status" value="1"/>
</dbReference>
<dbReference type="InterPro" id="IPR050304">
    <property type="entry name" value="MT-severing_AAA_ATPase"/>
</dbReference>